<dbReference type="InterPro" id="IPR056769">
    <property type="entry name" value="Piezo_TM1-24"/>
</dbReference>
<dbReference type="Pfam" id="PF12166">
    <property type="entry name" value="Piezo_cap"/>
    <property type="match status" value="1"/>
</dbReference>
<feature type="compositionally biased region" description="Basic and acidic residues" evidence="10">
    <location>
        <begin position="638"/>
        <end position="660"/>
    </location>
</feature>
<feature type="domain" description="Piezo transmembrane helical unit" evidence="14">
    <location>
        <begin position="1947"/>
        <end position="2067"/>
    </location>
</feature>
<evidence type="ECO:0000256" key="9">
    <source>
        <dbReference type="ARBA" id="ARBA00023303"/>
    </source>
</evidence>
<keyword evidence="8 11" id="KW-0472">Membrane</keyword>
<dbReference type="Pfam" id="PF24874">
    <property type="entry name" value="Piezo_THU9_anchor"/>
    <property type="match status" value="1"/>
</dbReference>
<keyword evidence="4" id="KW-1003">Cell membrane</keyword>
<feature type="transmembrane region" description="Helical" evidence="11">
    <location>
        <begin position="985"/>
        <end position="1003"/>
    </location>
</feature>
<feature type="transmembrane region" description="Helical" evidence="11">
    <location>
        <begin position="2429"/>
        <end position="2453"/>
    </location>
</feature>
<reference evidence="17" key="2">
    <citation type="submission" date="2025-08" db="UniProtKB">
        <authorList>
            <consortium name="Ensembl"/>
        </authorList>
    </citation>
    <scope>IDENTIFICATION</scope>
</reference>
<feature type="compositionally biased region" description="Acidic residues" evidence="10">
    <location>
        <begin position="623"/>
        <end position="632"/>
    </location>
</feature>
<feature type="domain" description="Piezo THU9 and anchor" evidence="16">
    <location>
        <begin position="2214"/>
        <end position="2451"/>
    </location>
</feature>
<name>A0A2R8P311_CALJA</name>
<feature type="transmembrane region" description="Helical" evidence="11">
    <location>
        <begin position="2689"/>
        <end position="2712"/>
    </location>
</feature>
<evidence type="ECO:0000256" key="8">
    <source>
        <dbReference type="ARBA" id="ARBA00023136"/>
    </source>
</evidence>
<feature type="transmembrane region" description="Helical" evidence="11">
    <location>
        <begin position="583"/>
        <end position="601"/>
    </location>
</feature>
<feature type="transmembrane region" description="Helical" evidence="11">
    <location>
        <begin position="1340"/>
        <end position="1363"/>
    </location>
</feature>
<reference evidence="17" key="1">
    <citation type="submission" date="2009-03" db="EMBL/GenBank/DDBJ databases">
        <authorList>
            <person name="Warren W."/>
            <person name="Ye L."/>
            <person name="Minx P."/>
            <person name="Worley K."/>
            <person name="Gibbs R."/>
            <person name="Wilson R.K."/>
        </authorList>
    </citation>
    <scope>NUCLEOTIDE SEQUENCE [LARGE SCALE GENOMIC DNA]</scope>
</reference>
<evidence type="ECO:0000256" key="2">
    <source>
        <dbReference type="ARBA" id="ARBA00007821"/>
    </source>
</evidence>
<feature type="domain" description="Piezo TM1-24" evidence="15">
    <location>
        <begin position="26"/>
        <end position="372"/>
    </location>
</feature>
<feature type="transmembrane region" description="Helical" evidence="11">
    <location>
        <begin position="1934"/>
        <end position="1957"/>
    </location>
</feature>
<feature type="transmembrane region" description="Helical" evidence="11">
    <location>
        <begin position="238"/>
        <end position="259"/>
    </location>
</feature>
<protein>
    <submittedName>
        <fullName evidence="17">Piezo type mechanosensitive ion channel component 2</fullName>
    </submittedName>
</protein>
<evidence type="ECO:0000256" key="3">
    <source>
        <dbReference type="ARBA" id="ARBA00022448"/>
    </source>
</evidence>
<feature type="compositionally biased region" description="Acidic residues" evidence="10">
    <location>
        <begin position="910"/>
        <end position="929"/>
    </location>
</feature>
<feature type="compositionally biased region" description="Basic and acidic residues" evidence="10">
    <location>
        <begin position="882"/>
        <end position="909"/>
    </location>
</feature>
<feature type="transmembrane region" description="Helical" evidence="11">
    <location>
        <begin position="2287"/>
        <end position="2305"/>
    </location>
</feature>
<dbReference type="Bgee" id="ENSCJAG00000004648">
    <property type="expression patterns" value="Expressed in ovary and 1 other cell type or tissue"/>
</dbReference>
<dbReference type="InterPro" id="IPR056768">
    <property type="entry name" value="THU_Piezo"/>
</dbReference>
<evidence type="ECO:0000256" key="6">
    <source>
        <dbReference type="ARBA" id="ARBA00022989"/>
    </source>
</evidence>
<feature type="transmembrane region" description="Helical" evidence="11">
    <location>
        <begin position="2389"/>
        <end position="2408"/>
    </location>
</feature>
<dbReference type="Pfam" id="PF15917">
    <property type="entry name" value="Piezo_TM25-28"/>
    <property type="match status" value="1"/>
</dbReference>
<feature type="transmembrane region" description="Helical" evidence="11">
    <location>
        <begin position="214"/>
        <end position="232"/>
    </location>
</feature>
<evidence type="ECO:0000313" key="17">
    <source>
        <dbReference type="Ensembl" id="ENSCJAP00000054234.1"/>
    </source>
</evidence>
<keyword evidence="18" id="KW-1185">Reference proteome</keyword>
<feature type="transmembrane region" description="Helical" evidence="11">
    <location>
        <begin position="1196"/>
        <end position="1217"/>
    </location>
</feature>
<feature type="compositionally biased region" description="Low complexity" evidence="10">
    <location>
        <begin position="2127"/>
        <end position="2155"/>
    </location>
</feature>
<dbReference type="InterPro" id="IPR031334">
    <property type="entry name" value="Piezo_cap_dom"/>
</dbReference>
<feature type="transmembrane region" description="Helical" evidence="11">
    <location>
        <begin position="1963"/>
        <end position="1984"/>
    </location>
</feature>
<feature type="transmembrane region" description="Helical" evidence="11">
    <location>
        <begin position="788"/>
        <end position="809"/>
    </location>
</feature>
<dbReference type="Pfam" id="PF24871">
    <property type="entry name" value="Piezo_TM1-24"/>
    <property type="match status" value="2"/>
</dbReference>
<feature type="domain" description="Piezo TM1-24" evidence="15">
    <location>
        <begin position="454"/>
        <end position="815"/>
    </location>
</feature>
<evidence type="ECO:0000256" key="5">
    <source>
        <dbReference type="ARBA" id="ARBA00022692"/>
    </source>
</evidence>
<feature type="transmembrane region" description="Helical" evidence="11">
    <location>
        <begin position="736"/>
        <end position="755"/>
    </location>
</feature>
<feature type="compositionally biased region" description="Acidic residues" evidence="10">
    <location>
        <begin position="462"/>
        <end position="474"/>
    </location>
</feature>
<feature type="transmembrane region" description="Helical" evidence="11">
    <location>
        <begin position="1252"/>
        <end position="1270"/>
    </location>
</feature>
<dbReference type="OMA" id="KSCWLIQ"/>
<feature type="transmembrane region" description="Helical" evidence="11">
    <location>
        <begin position="1991"/>
        <end position="2009"/>
    </location>
</feature>
<feature type="transmembrane region" description="Helical" evidence="11">
    <location>
        <begin position="515"/>
        <end position="533"/>
    </location>
</feature>
<dbReference type="GeneTree" id="ENSGT00940000154456"/>
<accession>A0A2R8P311</accession>
<proteinExistence type="inferred from homology"/>
<feature type="transmembrane region" description="Helical" evidence="11">
    <location>
        <begin position="2258"/>
        <end position="2278"/>
    </location>
</feature>
<feature type="compositionally biased region" description="Basic residues" evidence="10">
    <location>
        <begin position="1621"/>
        <end position="1642"/>
    </location>
</feature>
<feature type="transmembrane region" description="Helical" evidence="11">
    <location>
        <begin position="1168"/>
        <end position="1184"/>
    </location>
</feature>
<keyword evidence="3" id="KW-0813">Transport</keyword>
<evidence type="ECO:0000259" key="16">
    <source>
        <dbReference type="Pfam" id="PF24874"/>
    </source>
</evidence>
<feature type="region of interest" description="Disordered" evidence="10">
    <location>
        <begin position="2117"/>
        <end position="2162"/>
    </location>
</feature>
<dbReference type="Proteomes" id="UP000008225">
    <property type="component" value="Chromosome 13"/>
</dbReference>
<dbReference type="InterPro" id="IPR031805">
    <property type="entry name" value="Piezo_TM25-28"/>
</dbReference>
<feature type="region of interest" description="Disordered" evidence="10">
    <location>
        <begin position="2073"/>
        <end position="2095"/>
    </location>
</feature>
<dbReference type="PANTHER" id="PTHR47049:SF6">
    <property type="entry name" value="PIEZO-TYPE MECHANOSENSITIVE ION CHANNEL COMPONENT"/>
    <property type="match status" value="1"/>
</dbReference>
<evidence type="ECO:0000259" key="14">
    <source>
        <dbReference type="Pfam" id="PF23188"/>
    </source>
</evidence>
<dbReference type="PANTHER" id="PTHR47049">
    <property type="entry name" value="PIEZO-TYPE MECHANOSENSITIVE ION CHANNEL HOMOLOG"/>
    <property type="match status" value="1"/>
</dbReference>
<reference evidence="17" key="3">
    <citation type="submission" date="2025-09" db="UniProtKB">
        <authorList>
            <consortium name="Ensembl"/>
        </authorList>
    </citation>
    <scope>IDENTIFICATION</scope>
</reference>
<feature type="transmembrane region" description="Helical" evidence="11">
    <location>
        <begin position="1144"/>
        <end position="1162"/>
    </location>
</feature>
<comment type="subcellular location">
    <subcellularLocation>
        <location evidence="1">Cell membrane</location>
        <topology evidence="1">Multi-pass membrane protein</topology>
    </subcellularLocation>
</comment>
<dbReference type="InterPro" id="IPR056770">
    <property type="entry name" value="Piezo_THU9_anchor"/>
</dbReference>
<feature type="region of interest" description="Disordered" evidence="10">
    <location>
        <begin position="623"/>
        <end position="664"/>
    </location>
</feature>
<dbReference type="Pfam" id="PF23188">
    <property type="entry name" value="THU_Piezo1"/>
    <property type="match status" value="1"/>
</dbReference>
<feature type="transmembrane region" description="Helical" evidence="11">
    <location>
        <begin position="2356"/>
        <end position="2377"/>
    </location>
</feature>
<feature type="transmembrane region" description="Helical" evidence="11">
    <location>
        <begin position="30"/>
        <end position="47"/>
    </location>
</feature>
<evidence type="ECO:0000256" key="10">
    <source>
        <dbReference type="SAM" id="MobiDB-lite"/>
    </source>
</evidence>
<dbReference type="Ensembl" id="ENSCJAT00000081472.3">
    <property type="protein sequence ID" value="ENSCJAP00000054234.1"/>
    <property type="gene ID" value="ENSCJAG00000004648.5"/>
</dbReference>
<feature type="transmembrane region" description="Helical" evidence="11">
    <location>
        <begin position="1008"/>
        <end position="1027"/>
    </location>
</feature>
<evidence type="ECO:0000256" key="1">
    <source>
        <dbReference type="ARBA" id="ARBA00004651"/>
    </source>
</evidence>
<organism evidence="17 18">
    <name type="scientific">Callithrix jacchus</name>
    <name type="common">White-tufted-ear marmoset</name>
    <name type="synonym">Simia Jacchus</name>
    <dbReference type="NCBI Taxonomy" id="9483"/>
    <lineage>
        <taxon>Eukaryota</taxon>
        <taxon>Metazoa</taxon>
        <taxon>Chordata</taxon>
        <taxon>Craniata</taxon>
        <taxon>Vertebrata</taxon>
        <taxon>Euteleostomi</taxon>
        <taxon>Mammalia</taxon>
        <taxon>Eutheria</taxon>
        <taxon>Euarchontoglires</taxon>
        <taxon>Primates</taxon>
        <taxon>Haplorrhini</taxon>
        <taxon>Platyrrhini</taxon>
        <taxon>Cebidae</taxon>
        <taxon>Callitrichinae</taxon>
        <taxon>Callithrix</taxon>
        <taxon>Callithrix</taxon>
    </lineage>
</organism>
<keyword evidence="9" id="KW-0407">Ion channel</keyword>
<evidence type="ECO:0000256" key="4">
    <source>
        <dbReference type="ARBA" id="ARBA00022475"/>
    </source>
</evidence>
<feature type="transmembrane region" description="Helical" evidence="11">
    <location>
        <begin position="705"/>
        <end position="724"/>
    </location>
</feature>
<evidence type="ECO:0000259" key="13">
    <source>
        <dbReference type="Pfam" id="PF15917"/>
    </source>
</evidence>
<feature type="transmembrane region" description="Helical" evidence="11">
    <location>
        <begin position="266"/>
        <end position="289"/>
    </location>
</feature>
<keyword evidence="6 11" id="KW-1133">Transmembrane helix</keyword>
<feature type="transmembrane region" description="Helical" evidence="11">
    <location>
        <begin position="2216"/>
        <end position="2238"/>
    </location>
</feature>
<feature type="region of interest" description="Disordered" evidence="10">
    <location>
        <begin position="446"/>
        <end position="478"/>
    </location>
</feature>
<comment type="similarity">
    <text evidence="2">Belongs to the PIEZO (TC 1.A.75) family.</text>
</comment>
<feature type="transmembrane region" description="Helical" evidence="11">
    <location>
        <begin position="545"/>
        <end position="563"/>
    </location>
</feature>
<feature type="region of interest" description="Disordered" evidence="10">
    <location>
        <begin position="1869"/>
        <end position="1890"/>
    </location>
</feature>
<evidence type="ECO:0000259" key="12">
    <source>
        <dbReference type="Pfam" id="PF12166"/>
    </source>
</evidence>
<feature type="transmembrane region" description="Helical" evidence="11">
    <location>
        <begin position="679"/>
        <end position="699"/>
    </location>
</feature>
<gene>
    <name evidence="17" type="primary">PIEZO2</name>
</gene>
<dbReference type="InterPro" id="IPR027272">
    <property type="entry name" value="Piezo"/>
</dbReference>
<feature type="domain" description="Piezo TM25-28" evidence="13">
    <location>
        <begin position="1294"/>
        <end position="1626"/>
    </location>
</feature>
<keyword evidence="5 11" id="KW-0812">Transmembrane</keyword>
<dbReference type="GO" id="GO:0008381">
    <property type="term" value="F:mechanosensitive monoatomic ion channel activity"/>
    <property type="evidence" value="ECO:0007669"/>
    <property type="project" value="InterPro"/>
</dbReference>
<feature type="transmembrane region" description="Helical" evidence="11">
    <location>
        <begin position="1080"/>
        <end position="1101"/>
    </location>
</feature>
<evidence type="ECO:0000256" key="11">
    <source>
        <dbReference type="SAM" id="Phobius"/>
    </source>
</evidence>
<evidence type="ECO:0000256" key="7">
    <source>
        <dbReference type="ARBA" id="ARBA00023065"/>
    </source>
</evidence>
<feature type="transmembrane region" description="Helical" evidence="11">
    <location>
        <begin position="59"/>
        <end position="79"/>
    </location>
</feature>
<evidence type="ECO:0000259" key="15">
    <source>
        <dbReference type="Pfam" id="PF24871"/>
    </source>
</evidence>
<feature type="region of interest" description="Disordered" evidence="10">
    <location>
        <begin position="882"/>
        <end position="929"/>
    </location>
</feature>
<feature type="domain" description="Piezo non-specific cation channel cap" evidence="12">
    <location>
        <begin position="2489"/>
        <end position="2776"/>
    </location>
</feature>
<feature type="transmembrane region" description="Helical" evidence="11">
    <location>
        <begin position="1318"/>
        <end position="1334"/>
    </location>
</feature>
<feature type="transmembrane region" description="Helical" evidence="11">
    <location>
        <begin position="959"/>
        <end position="979"/>
    </location>
</feature>
<sequence>MASEVVCGLIFRLLLPICLAVACAFRYNGLSFVYLIYLLLIPLFSEPTKTTMQGHTGRLLKSLCFTSLSFLLLHIIFHITLASLEAQHRIAPGYNCSTWEKTFRQIGFESLKGADAGNGIRVFVPDIGMFIASLTIWLLCRNIVQKPMTDEAAQCNLEFENEELAEGEKIDSEEALIYEEDLDGGDGVEGELEESTKLKMFRRFASVASKLKEFIGNMITTAGKVVVTILLGSSGMMLPSLTSSVYFFVFLGLCTWWSWCRTFDPLLFSCLCVLLAIFTAGHLIGLYLYQFQFFQEAVPPNDYYARLFGIKSVIQTDCSSTWKIIVNPDLSWYHHANPILLLVMYYTLATLIRIWLQEPLVQDERTKEEDRALACSPIQITAERRRSLWYATHYPTDERKLLSMTQDDYKPSDGLLVTVNGNPVDYHTIHPTLPMENGPGKADLYSTPQYRWEPSDESSEKPEEEEEEKEEFEEERSREEKRSIKVHAMVSVFQFIMKQSYICALIAMMAWSITYHSWLTFVLLIWSCTLWMIRNRRKYAMISSPFMVVYGNLLLILQYIWSFELPEIKKVPGFLEKKEPGELASKILFTITFWLLLRQHLTEQKALQEKEAFLSEVKIGSQENEEKDEELQDLQVEGEPKEKEEEEKAKEEKQERKKAEEEEVEEEDEQDIMKVLGNLVVAMFIKYWIYVCGGMFFFVSFEGKIVMYKIIYMVLFLFCVALYQVHYEWWRKILKYFWMSVVIYTMLVLIFIYTYQFENFPGLWQNMTGLKKEKLEDLGLKQFTVAELFTRIFIPTSFLLVCILHLHYFHDRFLELTDLKSIPSKEDNTIYSHAKVNGRVYLIINSIKKKLPIHQNELAHPEGSLPDLTMIHLTASLEKPEVRKLAEPGEEKPEGYSEKAQKGELGKDSEESEEDGEEEEESEEEEEETSDLRNKWHLVIDRLTVLFLKFLEYFHKLQVFMWWILELHIIKIVSSYIIWVSVKEVSLFNYVFLISWAFALPYAKLRRLASSVCTVWTCVIIVCKMLYQLQTIKPENFSVNCSLPNENQTNIPLNELNKSLLYSAPIDPTEWVGLRKSLPLLVYLRNNLLMLAILAFEVTIYRHQEYYRGRNNLTAPVSKTIFHDITRLHLDDGLVNCAKYFINYFFYKFGLETCFLLSVNVIGQRMDFYAMIHACWLIAVLYRRRRKAIAEIWPKYCCFLACIITFQYFICIGIPPAPCRDYPWRFKGASFNDNIIKWLYFPDFIVRPNPVFLVYDFMLLLCASLQRQIFEDENKAAVRIMAGDNVEICMNLDAASFSQHNPVPDFIHCRSYLDMSKVIVFSYLFWFVLTIIFITGTTRISIFCMGYLVACFYFLLFGGDLLLKPIKSILRYWDWLIAYNVFVITMKNILSIGACGYIGTLVHNSCWLIQAFSLACTVKGYQMPPANSPCTLPSGEAGIIWDSICFAFLLLQRRVFMSYYFLHVVADIKASQILASRGAELFQATIVKAVKARIEEEKKSMDQLKRQMDRIKARQQKYKKGKERMLSLTQEPGEGQDIQKLSEEDDEREADKQKAKGKKKQWWRPWVDHASMVRSGDYYLFETDSEEEEEEELKKEDEEPPRRSAFQFVYQAWITDPKTALRQRHKEKKRSAREERKRRRKGSKEGPVVWEEREDEPVKKKSDGPDNIIKRIFNILKFTWVLFLATVDSFTTWLNSISREHIDISTVLRIERCMLTREIKKGNVPTRESIHMYYQNHIMNLSRESGLDTIDEHPGAASGAQTAHRMDSLDSHDSISSEPTQCTMLYSRQGTTETIEEVEAEQEEEAGSTVPESREAKEFEAAGFDVGAMGAEEVSLTPEEELTQFSTLDGDVEAPPSYSKAVSFEHLSFGSQDDSTGKNHMAVSPDDSRTDKLGSSILPPLTHELTASELLLNKMFHDDELEESEKFYVGQPRFLLLFYAMYNTLVARSEMVCYFVIILNHMVSASMITLLLPILIFLWAMLSVPRPSRRFWMMAIVYTEVAIVVKYFFQFGFFPWNKTAELNKDKPYHPPNIIGVEKKEGYVLYDLIQLLALFFHRSILKCHGLWDEDDMTESGMDKEESDDELSLSHGRRDSSDSLKSINLAASVESVHVTFPEQQTAVRRKRSSTSSEPSQRSSFSSNRSQRGSTSTRNSSQKGSSVLSIKQKSKRELYMEKLQEHLIKAKAFTIKKTLQIYVPIKQFFYNLIHPDYSAVTDVYVLMFLADTVDFIIIVFGFWAFGKHSAAADITSSLSEDQVPGPFLVMVLIQFGTMVVDRALYLRKTVLGKVIFQVILVFGIHFWMFFILPGVTERKFSQNLVAQLWYFVKCVYFGLSAYQIRCGYPTRVLGNFLTKSYNYVNLFLFQGFRLVPFLTELRAVMDWVWTDTTLSLSSWICVEDIYAHIFILKCWRESEKRYPQPRGQKKKKVVKYGMGGMIIVLLICIVWFPLLFMSLIKSVAGVINQPLDVSVTITLGGYQPIFTMSAQQSQLKVMDQQNFDKFIRAFSRDTSAMQFLENYEKEDITVAELEGNSNSLWTISPPSKEKMIHELLDPNSSFSVVFSWSIQRNLSLGAKAEIATDKLSFTLQNSTRKNIAKMIAGNNTESSKTPVTIEKIYPYYVKAPSDSNSKPIKQLLSENNFMDITIILSRDNTTKYNSEWWVLNLTGNRIYNPESQALELVVFNDKVSPPSLGFLAGYGIMGLYASVVLVIGKFVREFFSGISHSIMFEELPNVDRILKLCTDIFLVRETGELELEEDLYAKLIFLYRSPETMIKWTREKTN</sequence>
<feature type="transmembrane region" description="Helical" evidence="11">
    <location>
        <begin position="120"/>
        <end position="140"/>
    </location>
</feature>
<feature type="region of interest" description="Disordered" evidence="10">
    <location>
        <begin position="1620"/>
        <end position="1662"/>
    </location>
</feature>
<feature type="region of interest" description="Disordered" evidence="10">
    <location>
        <begin position="1517"/>
        <end position="1561"/>
    </location>
</feature>
<keyword evidence="7" id="KW-0406">Ion transport</keyword>
<feature type="transmembrane region" description="Helical" evidence="11">
    <location>
        <begin position="2317"/>
        <end position="2335"/>
    </location>
</feature>
<dbReference type="GO" id="GO:0005886">
    <property type="term" value="C:plasma membrane"/>
    <property type="evidence" value="ECO:0007669"/>
    <property type="project" value="UniProtKB-SubCell"/>
</dbReference>
<feature type="transmembrane region" description="Helical" evidence="11">
    <location>
        <begin position="1375"/>
        <end position="1399"/>
    </location>
</feature>
<evidence type="ECO:0000313" key="18">
    <source>
        <dbReference type="Proteomes" id="UP000008225"/>
    </source>
</evidence>